<accession>A0A9D1Y906</accession>
<dbReference type="PROSITE" id="PS51257">
    <property type="entry name" value="PROKAR_LIPOPROTEIN"/>
    <property type="match status" value="1"/>
</dbReference>
<dbReference type="CDD" id="cd02966">
    <property type="entry name" value="TlpA_like_family"/>
    <property type="match status" value="1"/>
</dbReference>
<comment type="subcellular location">
    <subcellularLocation>
        <location evidence="1">Cell envelope</location>
    </subcellularLocation>
</comment>
<dbReference type="PROSITE" id="PS00194">
    <property type="entry name" value="THIOREDOXIN_1"/>
    <property type="match status" value="1"/>
</dbReference>
<dbReference type="InterPro" id="IPR050553">
    <property type="entry name" value="Thioredoxin_ResA/DsbE_sf"/>
</dbReference>
<dbReference type="PANTHER" id="PTHR42852">
    <property type="entry name" value="THIOL:DISULFIDE INTERCHANGE PROTEIN DSBE"/>
    <property type="match status" value="1"/>
</dbReference>
<sequence>MFASRQHILPAAALVLVLSLTACGGGSAAPTAAPSAEASPSESSNPSAGVLSSFTAMDLEGNTVDQSILEGHKLTMVNVWGTFCPPCKEEMPDLAALHTEYAEKGVQIVGIVSDVLTQDGSLDEALVEDARTIASGSGVTYTNLLPSQDLYGLLGQIYALPSTFFVDETGNQVGTLYMGAKDKDGWAAVIDELLEEVE</sequence>
<dbReference type="GO" id="GO:0016209">
    <property type="term" value="F:antioxidant activity"/>
    <property type="evidence" value="ECO:0007669"/>
    <property type="project" value="InterPro"/>
</dbReference>
<keyword evidence="5" id="KW-0676">Redox-active center</keyword>
<gene>
    <name evidence="9" type="ORF">H9841_06735</name>
</gene>
<dbReference type="PROSITE" id="PS51352">
    <property type="entry name" value="THIOREDOXIN_2"/>
    <property type="match status" value="1"/>
</dbReference>
<dbReference type="InterPro" id="IPR013766">
    <property type="entry name" value="Thioredoxin_domain"/>
</dbReference>
<dbReference type="InterPro" id="IPR036249">
    <property type="entry name" value="Thioredoxin-like_sf"/>
</dbReference>
<keyword evidence="3" id="KW-0812">Transmembrane</keyword>
<feature type="signal peptide" evidence="7">
    <location>
        <begin position="1"/>
        <end position="28"/>
    </location>
</feature>
<reference evidence="9" key="1">
    <citation type="journal article" date="2021" name="PeerJ">
        <title>Extensive microbial diversity within the chicken gut microbiome revealed by metagenomics and culture.</title>
        <authorList>
            <person name="Gilroy R."/>
            <person name="Ravi A."/>
            <person name="Getino M."/>
            <person name="Pursley I."/>
            <person name="Horton D.L."/>
            <person name="Alikhan N.F."/>
            <person name="Baker D."/>
            <person name="Gharbi K."/>
            <person name="Hall N."/>
            <person name="Watson M."/>
            <person name="Adriaenssens E.M."/>
            <person name="Foster-Nyarko E."/>
            <person name="Jarju S."/>
            <person name="Secka A."/>
            <person name="Antonio M."/>
            <person name="Oren A."/>
            <person name="Chaudhuri R.R."/>
            <person name="La Ragione R."/>
            <person name="Hildebrand F."/>
            <person name="Pallen M.J."/>
        </authorList>
    </citation>
    <scope>NUCLEOTIDE SEQUENCE</scope>
    <source>
        <strain evidence="9">ChiBcec16_6824</strain>
    </source>
</reference>
<proteinExistence type="predicted"/>
<feature type="domain" description="Thioredoxin" evidence="8">
    <location>
        <begin position="27"/>
        <end position="195"/>
    </location>
</feature>
<evidence type="ECO:0000256" key="6">
    <source>
        <dbReference type="SAM" id="MobiDB-lite"/>
    </source>
</evidence>
<evidence type="ECO:0000256" key="4">
    <source>
        <dbReference type="ARBA" id="ARBA00023157"/>
    </source>
</evidence>
<evidence type="ECO:0000256" key="2">
    <source>
        <dbReference type="ARBA" id="ARBA00022748"/>
    </source>
</evidence>
<protein>
    <submittedName>
        <fullName evidence="9">TlpA family protein disulfide reductase</fullName>
    </submittedName>
</protein>
<keyword evidence="7" id="KW-0732">Signal</keyword>
<evidence type="ECO:0000259" key="8">
    <source>
        <dbReference type="PROSITE" id="PS51352"/>
    </source>
</evidence>
<evidence type="ECO:0000256" key="3">
    <source>
        <dbReference type="ARBA" id="ARBA00022968"/>
    </source>
</evidence>
<dbReference type="GO" id="GO:0030313">
    <property type="term" value="C:cell envelope"/>
    <property type="evidence" value="ECO:0007669"/>
    <property type="project" value="UniProtKB-SubCell"/>
</dbReference>
<dbReference type="GO" id="GO:0017004">
    <property type="term" value="P:cytochrome complex assembly"/>
    <property type="evidence" value="ECO:0007669"/>
    <property type="project" value="UniProtKB-KW"/>
</dbReference>
<organism evidence="9 10">
    <name type="scientific">Candidatus Flavonifractor merdigallinarum</name>
    <dbReference type="NCBI Taxonomy" id="2838589"/>
    <lineage>
        <taxon>Bacteria</taxon>
        <taxon>Bacillati</taxon>
        <taxon>Bacillota</taxon>
        <taxon>Clostridia</taxon>
        <taxon>Eubacteriales</taxon>
        <taxon>Oscillospiraceae</taxon>
        <taxon>Flavonifractor</taxon>
    </lineage>
</organism>
<evidence type="ECO:0000313" key="10">
    <source>
        <dbReference type="Proteomes" id="UP000823868"/>
    </source>
</evidence>
<evidence type="ECO:0000313" key="9">
    <source>
        <dbReference type="EMBL" id="HIY21577.1"/>
    </source>
</evidence>
<evidence type="ECO:0000256" key="7">
    <source>
        <dbReference type="SAM" id="SignalP"/>
    </source>
</evidence>
<evidence type="ECO:0000256" key="5">
    <source>
        <dbReference type="ARBA" id="ARBA00023284"/>
    </source>
</evidence>
<comment type="caution">
    <text evidence="9">The sequence shown here is derived from an EMBL/GenBank/DDBJ whole genome shotgun (WGS) entry which is preliminary data.</text>
</comment>
<feature type="region of interest" description="Disordered" evidence="6">
    <location>
        <begin position="29"/>
        <end position="49"/>
    </location>
</feature>
<evidence type="ECO:0000256" key="1">
    <source>
        <dbReference type="ARBA" id="ARBA00004196"/>
    </source>
</evidence>
<dbReference type="SUPFAM" id="SSF52833">
    <property type="entry name" value="Thioredoxin-like"/>
    <property type="match status" value="1"/>
</dbReference>
<dbReference type="EMBL" id="DXDX01000124">
    <property type="protein sequence ID" value="HIY21577.1"/>
    <property type="molecule type" value="Genomic_DNA"/>
</dbReference>
<reference evidence="9" key="2">
    <citation type="submission" date="2021-04" db="EMBL/GenBank/DDBJ databases">
        <authorList>
            <person name="Gilroy R."/>
        </authorList>
    </citation>
    <scope>NUCLEOTIDE SEQUENCE</scope>
    <source>
        <strain evidence="9">ChiBcec16_6824</strain>
    </source>
</reference>
<keyword evidence="4" id="KW-1015">Disulfide bond</keyword>
<dbReference type="InterPro" id="IPR000866">
    <property type="entry name" value="AhpC/TSA"/>
</dbReference>
<dbReference type="Gene3D" id="3.40.30.10">
    <property type="entry name" value="Glutaredoxin"/>
    <property type="match status" value="1"/>
</dbReference>
<keyword evidence="3" id="KW-0735">Signal-anchor</keyword>
<dbReference type="AlphaFoldDB" id="A0A9D1Y906"/>
<dbReference type="Proteomes" id="UP000823868">
    <property type="component" value="Unassembled WGS sequence"/>
</dbReference>
<dbReference type="InterPro" id="IPR017937">
    <property type="entry name" value="Thioredoxin_CS"/>
</dbReference>
<dbReference type="PANTHER" id="PTHR42852:SF6">
    <property type="entry name" value="THIOL:DISULFIDE INTERCHANGE PROTEIN DSBE"/>
    <property type="match status" value="1"/>
</dbReference>
<feature type="chain" id="PRO_5039698989" evidence="7">
    <location>
        <begin position="29"/>
        <end position="198"/>
    </location>
</feature>
<name>A0A9D1Y906_9FIRM</name>
<dbReference type="GO" id="GO:0016491">
    <property type="term" value="F:oxidoreductase activity"/>
    <property type="evidence" value="ECO:0007669"/>
    <property type="project" value="InterPro"/>
</dbReference>
<keyword evidence="2" id="KW-0201">Cytochrome c-type biogenesis</keyword>
<dbReference type="Pfam" id="PF00578">
    <property type="entry name" value="AhpC-TSA"/>
    <property type="match status" value="1"/>
</dbReference>